<dbReference type="InterPro" id="IPR040256">
    <property type="entry name" value="At4g02000-like"/>
</dbReference>
<reference evidence="3 4" key="1">
    <citation type="submission" date="2018-04" db="EMBL/GenBank/DDBJ databases">
        <authorList>
            <person name="Vogel A."/>
        </authorList>
    </citation>
    <scope>NUCLEOTIDE SEQUENCE [LARGE SCALE GENOMIC DNA]</scope>
</reference>
<organism evidence="3 4">
    <name type="scientific">Cuscuta campestris</name>
    <dbReference type="NCBI Taxonomy" id="132261"/>
    <lineage>
        <taxon>Eukaryota</taxon>
        <taxon>Viridiplantae</taxon>
        <taxon>Streptophyta</taxon>
        <taxon>Embryophyta</taxon>
        <taxon>Tracheophyta</taxon>
        <taxon>Spermatophyta</taxon>
        <taxon>Magnoliopsida</taxon>
        <taxon>eudicotyledons</taxon>
        <taxon>Gunneridae</taxon>
        <taxon>Pentapetalae</taxon>
        <taxon>asterids</taxon>
        <taxon>lamiids</taxon>
        <taxon>Solanales</taxon>
        <taxon>Convolvulaceae</taxon>
        <taxon>Cuscuteae</taxon>
        <taxon>Cuscuta</taxon>
        <taxon>Cuscuta subgen. Grammica</taxon>
        <taxon>Cuscuta sect. Cleistogrammica</taxon>
    </lineage>
</organism>
<dbReference type="InterPro" id="IPR001711">
    <property type="entry name" value="PLipase_C_Pinositol-sp_Y"/>
</dbReference>
<dbReference type="GO" id="GO:0035556">
    <property type="term" value="P:intracellular signal transduction"/>
    <property type="evidence" value="ECO:0007669"/>
    <property type="project" value="InterPro"/>
</dbReference>
<dbReference type="GO" id="GO:0004435">
    <property type="term" value="F:phosphatidylinositol-4,5-bisphosphate phospholipase C activity"/>
    <property type="evidence" value="ECO:0007669"/>
    <property type="project" value="InterPro"/>
</dbReference>
<evidence type="ECO:0000256" key="1">
    <source>
        <dbReference type="SAM" id="MobiDB-lite"/>
    </source>
</evidence>
<dbReference type="PANTHER" id="PTHR31286:SF168">
    <property type="entry name" value="DUF4283 DOMAIN-CONTAINING PROTEIN"/>
    <property type="match status" value="1"/>
</dbReference>
<dbReference type="PANTHER" id="PTHR31286">
    <property type="entry name" value="GLYCINE-RICH CELL WALL STRUCTURAL PROTEIN 1.8-LIKE"/>
    <property type="match status" value="1"/>
</dbReference>
<evidence type="ECO:0000259" key="2">
    <source>
        <dbReference type="PROSITE" id="PS50008"/>
    </source>
</evidence>
<feature type="compositionally biased region" description="Basic and acidic residues" evidence="1">
    <location>
        <begin position="1"/>
        <end position="13"/>
    </location>
</feature>
<feature type="domain" description="PI-PLC Y-box" evidence="2">
    <location>
        <begin position="108"/>
        <end position="155"/>
    </location>
</feature>
<gene>
    <name evidence="3" type="ORF">CCAM_LOCUS40983</name>
</gene>
<dbReference type="InterPro" id="IPR025558">
    <property type="entry name" value="DUF4283"/>
</dbReference>
<dbReference type="AlphaFoldDB" id="A0A484NFE1"/>
<evidence type="ECO:0000313" key="4">
    <source>
        <dbReference type="Proteomes" id="UP000595140"/>
    </source>
</evidence>
<protein>
    <recommendedName>
        <fullName evidence="2">PI-PLC Y-box domain-containing protein</fullName>
    </recommendedName>
</protein>
<dbReference type="Pfam" id="PF14111">
    <property type="entry name" value="DUF4283"/>
    <property type="match status" value="1"/>
</dbReference>
<evidence type="ECO:0000313" key="3">
    <source>
        <dbReference type="EMBL" id="VFQ99207.1"/>
    </source>
</evidence>
<accession>A0A484NFE1</accession>
<sequence>MERSDDDLDKPRDSPSFYPILPEPPSKELPSSSGQNRDPSEGFPLKKVEVGDVVRIPAEGVSNLEEEWGFCLVGCFTGRFPGIKAIEGLISSWHLECKLYPHEKGWVIFQFLSDEDRRKVLHNGPYVLYGKTLLLRILPEGFRFDFDAFMTVDMWVKYVDVPLQLRNPVAFECLGSRVGTPIRTDGGTKNKGRLSYCRMLIRVDMSKELPTSFVVSLPDGEEFTQKVVYEGLPNYCFHCKKFGHNQLSCRVLRALNHRKSGNYFDKRDGNNLGKDDTVRKGSVTPGCHTQTRSFLRCLKLKETKDLRNRFRFFKIGTAINSYTDPREWLHFRQFKKPNRNGVYNGA</sequence>
<proteinExistence type="predicted"/>
<dbReference type="OrthoDB" id="1939300at2759"/>
<keyword evidence="4" id="KW-1185">Reference proteome</keyword>
<dbReference type="Proteomes" id="UP000595140">
    <property type="component" value="Unassembled WGS sequence"/>
</dbReference>
<dbReference type="EMBL" id="OOIL02006650">
    <property type="protein sequence ID" value="VFQ99207.1"/>
    <property type="molecule type" value="Genomic_DNA"/>
</dbReference>
<feature type="region of interest" description="Disordered" evidence="1">
    <location>
        <begin position="1"/>
        <end position="44"/>
    </location>
</feature>
<name>A0A484NFE1_9ASTE</name>
<dbReference type="GO" id="GO:0006629">
    <property type="term" value="P:lipid metabolic process"/>
    <property type="evidence" value="ECO:0007669"/>
    <property type="project" value="InterPro"/>
</dbReference>
<dbReference type="PROSITE" id="PS50008">
    <property type="entry name" value="PIPLC_Y_DOMAIN"/>
    <property type="match status" value="1"/>
</dbReference>